<evidence type="ECO:0000256" key="2">
    <source>
        <dbReference type="ARBA" id="ARBA00013017"/>
    </source>
</evidence>
<sequence>MKTMRQFIFTISILLIFAVQARAQTDAGSLQDALNARKANFEKSAPEQLKVIYADGISSVAHSGVLEHAMNVGDQALDFELTNAVGEKVMLTDYLAKGPVILTWYRGGWCPYCNLTLHSLQEELPNFKAEGANLLALTPELPDKSISTSEKHGLQFEVLSDVGNKVAREYGIVFKLTDGVAESYQKAFDLHGTNGDESDELPLAATYVIDTDGTIRYAFLDADYRNRAEPADILEALKKLNN</sequence>
<dbReference type="RefSeq" id="WP_120273793.1">
    <property type="nucleotide sequence ID" value="NZ_RAPN01000001.1"/>
</dbReference>
<dbReference type="GO" id="GO:0005737">
    <property type="term" value="C:cytoplasm"/>
    <property type="evidence" value="ECO:0007669"/>
    <property type="project" value="TreeGrafter"/>
</dbReference>
<evidence type="ECO:0000256" key="1">
    <source>
        <dbReference type="ARBA" id="ARBA00003330"/>
    </source>
</evidence>
<keyword evidence="6" id="KW-1015">Disulfide bond</keyword>
<evidence type="ECO:0000256" key="3">
    <source>
        <dbReference type="ARBA" id="ARBA00022559"/>
    </source>
</evidence>
<evidence type="ECO:0000256" key="12">
    <source>
        <dbReference type="SAM" id="SignalP"/>
    </source>
</evidence>
<dbReference type="PANTHER" id="PTHR42801:SF7">
    <property type="entry name" value="SLL1159 PROTEIN"/>
    <property type="match status" value="1"/>
</dbReference>
<dbReference type="PROSITE" id="PS51352">
    <property type="entry name" value="THIOREDOXIN_2"/>
    <property type="match status" value="1"/>
</dbReference>
<dbReference type="OrthoDB" id="9805634at2"/>
<name>A0A419WAU1_9BACT</name>
<evidence type="ECO:0000256" key="11">
    <source>
        <dbReference type="ARBA" id="ARBA00049091"/>
    </source>
</evidence>
<keyword evidence="4" id="KW-0049">Antioxidant</keyword>
<keyword evidence="7" id="KW-0676">Redox-active center</keyword>
<proteinExistence type="inferred from homology"/>
<reference evidence="14 15" key="1">
    <citation type="submission" date="2018-09" db="EMBL/GenBank/DDBJ databases">
        <title>Genomic Encyclopedia of Archaeal and Bacterial Type Strains, Phase II (KMG-II): from individual species to whole genera.</title>
        <authorList>
            <person name="Goeker M."/>
        </authorList>
    </citation>
    <scope>NUCLEOTIDE SEQUENCE [LARGE SCALE GENOMIC DNA]</scope>
    <source>
        <strain evidence="14 15">DSM 27148</strain>
    </source>
</reference>
<evidence type="ECO:0000256" key="4">
    <source>
        <dbReference type="ARBA" id="ARBA00022862"/>
    </source>
</evidence>
<dbReference type="GO" id="GO:0008379">
    <property type="term" value="F:thioredoxin peroxidase activity"/>
    <property type="evidence" value="ECO:0007669"/>
    <property type="project" value="TreeGrafter"/>
</dbReference>
<evidence type="ECO:0000313" key="15">
    <source>
        <dbReference type="Proteomes" id="UP000283387"/>
    </source>
</evidence>
<protein>
    <recommendedName>
        <fullName evidence="2">thioredoxin-dependent peroxiredoxin</fullName>
        <ecNumber evidence="2">1.11.1.24</ecNumber>
    </recommendedName>
    <alternativeName>
        <fullName evidence="8">Thioredoxin peroxidase</fullName>
    </alternativeName>
    <alternativeName>
        <fullName evidence="10">Thioredoxin-dependent peroxiredoxin Bcp</fullName>
    </alternativeName>
</protein>
<evidence type="ECO:0000259" key="13">
    <source>
        <dbReference type="PROSITE" id="PS51352"/>
    </source>
</evidence>
<keyword evidence="3" id="KW-0575">Peroxidase</keyword>
<organism evidence="14 15">
    <name type="scientific">Mangrovibacterium diazotrophicum</name>
    <dbReference type="NCBI Taxonomy" id="1261403"/>
    <lineage>
        <taxon>Bacteria</taxon>
        <taxon>Pseudomonadati</taxon>
        <taxon>Bacteroidota</taxon>
        <taxon>Bacteroidia</taxon>
        <taxon>Marinilabiliales</taxon>
        <taxon>Prolixibacteraceae</taxon>
        <taxon>Mangrovibacterium</taxon>
    </lineage>
</organism>
<dbReference type="PANTHER" id="PTHR42801">
    <property type="entry name" value="THIOREDOXIN-DEPENDENT PEROXIDE REDUCTASE"/>
    <property type="match status" value="1"/>
</dbReference>
<dbReference type="Pfam" id="PF00578">
    <property type="entry name" value="AhpC-TSA"/>
    <property type="match status" value="1"/>
</dbReference>
<keyword evidence="5" id="KW-0560">Oxidoreductase</keyword>
<feature type="domain" description="Thioredoxin" evidence="13">
    <location>
        <begin position="70"/>
        <end position="242"/>
    </location>
</feature>
<dbReference type="GO" id="GO:0034599">
    <property type="term" value="P:cellular response to oxidative stress"/>
    <property type="evidence" value="ECO:0007669"/>
    <property type="project" value="TreeGrafter"/>
</dbReference>
<accession>A0A419WAU1</accession>
<comment type="function">
    <text evidence="1">Thiol-specific peroxidase that catalyzes the reduction of hydrogen peroxide and organic hydroperoxides to water and alcohols, respectively. Plays a role in cell protection against oxidative stress by detoxifying peroxides and as sensor of hydrogen peroxide-mediated signaling events.</text>
</comment>
<evidence type="ECO:0000256" key="5">
    <source>
        <dbReference type="ARBA" id="ARBA00023002"/>
    </source>
</evidence>
<feature type="signal peptide" evidence="12">
    <location>
        <begin position="1"/>
        <end position="23"/>
    </location>
</feature>
<comment type="catalytic activity">
    <reaction evidence="11">
        <text>a hydroperoxide + [thioredoxin]-dithiol = an alcohol + [thioredoxin]-disulfide + H2O</text>
        <dbReference type="Rhea" id="RHEA:62620"/>
        <dbReference type="Rhea" id="RHEA-COMP:10698"/>
        <dbReference type="Rhea" id="RHEA-COMP:10700"/>
        <dbReference type="ChEBI" id="CHEBI:15377"/>
        <dbReference type="ChEBI" id="CHEBI:29950"/>
        <dbReference type="ChEBI" id="CHEBI:30879"/>
        <dbReference type="ChEBI" id="CHEBI:35924"/>
        <dbReference type="ChEBI" id="CHEBI:50058"/>
        <dbReference type="EC" id="1.11.1.24"/>
    </reaction>
</comment>
<dbReference type="InterPro" id="IPR013766">
    <property type="entry name" value="Thioredoxin_domain"/>
</dbReference>
<dbReference type="CDD" id="cd02970">
    <property type="entry name" value="PRX_like2"/>
    <property type="match status" value="1"/>
</dbReference>
<evidence type="ECO:0000256" key="9">
    <source>
        <dbReference type="ARBA" id="ARBA00038489"/>
    </source>
</evidence>
<dbReference type="InterPro" id="IPR036249">
    <property type="entry name" value="Thioredoxin-like_sf"/>
</dbReference>
<evidence type="ECO:0000313" key="14">
    <source>
        <dbReference type="EMBL" id="RKD92601.1"/>
    </source>
</evidence>
<dbReference type="EC" id="1.11.1.24" evidence="2"/>
<dbReference type="InterPro" id="IPR000866">
    <property type="entry name" value="AhpC/TSA"/>
</dbReference>
<keyword evidence="15" id="KW-1185">Reference proteome</keyword>
<dbReference type="GO" id="GO:0045454">
    <property type="term" value="P:cell redox homeostasis"/>
    <property type="evidence" value="ECO:0007669"/>
    <property type="project" value="TreeGrafter"/>
</dbReference>
<dbReference type="EMBL" id="RAPN01000001">
    <property type="protein sequence ID" value="RKD92601.1"/>
    <property type="molecule type" value="Genomic_DNA"/>
</dbReference>
<evidence type="ECO:0000256" key="7">
    <source>
        <dbReference type="ARBA" id="ARBA00023284"/>
    </source>
</evidence>
<feature type="chain" id="PRO_5019077298" description="thioredoxin-dependent peroxiredoxin" evidence="12">
    <location>
        <begin position="24"/>
        <end position="242"/>
    </location>
</feature>
<comment type="caution">
    <text evidence="14">The sequence shown here is derived from an EMBL/GenBank/DDBJ whole genome shotgun (WGS) entry which is preliminary data.</text>
</comment>
<dbReference type="AlphaFoldDB" id="A0A419WAU1"/>
<evidence type="ECO:0000256" key="8">
    <source>
        <dbReference type="ARBA" id="ARBA00032824"/>
    </source>
</evidence>
<dbReference type="SUPFAM" id="SSF52833">
    <property type="entry name" value="Thioredoxin-like"/>
    <property type="match status" value="1"/>
</dbReference>
<dbReference type="Proteomes" id="UP000283387">
    <property type="component" value="Unassembled WGS sequence"/>
</dbReference>
<keyword evidence="12" id="KW-0732">Signal</keyword>
<comment type="similarity">
    <text evidence="9">Belongs to the peroxiredoxin family. BCP/PrxQ subfamily.</text>
</comment>
<evidence type="ECO:0000256" key="10">
    <source>
        <dbReference type="ARBA" id="ARBA00042639"/>
    </source>
</evidence>
<dbReference type="InterPro" id="IPR050924">
    <property type="entry name" value="Peroxiredoxin_BCP/PrxQ"/>
</dbReference>
<evidence type="ECO:0000256" key="6">
    <source>
        <dbReference type="ARBA" id="ARBA00023157"/>
    </source>
</evidence>
<gene>
    <name evidence="14" type="ORF">BC643_2976</name>
</gene>
<dbReference type="Gene3D" id="3.40.30.10">
    <property type="entry name" value="Glutaredoxin"/>
    <property type="match status" value="1"/>
</dbReference>